<dbReference type="RefSeq" id="WP_155716605.1">
    <property type="nucleotide sequence ID" value="NZ_VVIQ01000014.1"/>
</dbReference>
<dbReference type="PANTHER" id="PTHR22916">
    <property type="entry name" value="GLYCOSYLTRANSFERASE"/>
    <property type="match status" value="1"/>
</dbReference>
<dbReference type="Proteomes" id="UP000482295">
    <property type="component" value="Unassembled WGS sequence"/>
</dbReference>
<sequence>MIKVSVIVAVYNTAPYLRQCLDSLMRQSVRDIEVLCVDDGSSDSSPAILRAYAERDARIKPTFLKENRGLAHARNVALAQATGEYVCFLDSDDWFADNALEKVYKAFTADIDTVLFHLVLHYEDGKEQDFQMQPFDTLSGEEAFKESLTWQIHGVYAIRNTIHQAFPYDETQKTYTDENVTHIHYLRSRKVALCSGTYFYRQRSSSVTHQVNGQRFDFLLANERLHQQLLSLRVSDEIIAFYETKRWLNLVGLYFFYYRHRRSLSPSDRRRGLDIMHHVWATINLSLVRPSLRRKFGYCPLRRSWLLFRLQEELYFWLRGIIKGNE</sequence>
<organism evidence="4 5">
    <name type="scientific">Prevotella vespertina</name>
    <dbReference type="NCBI Taxonomy" id="2608404"/>
    <lineage>
        <taxon>Bacteria</taxon>
        <taxon>Pseudomonadati</taxon>
        <taxon>Bacteroidota</taxon>
        <taxon>Bacteroidia</taxon>
        <taxon>Bacteroidales</taxon>
        <taxon>Prevotellaceae</taxon>
        <taxon>Prevotella</taxon>
    </lineage>
</organism>
<protein>
    <submittedName>
        <fullName evidence="4">Glycosyltransferase family 2 protein</fullName>
    </submittedName>
</protein>
<feature type="domain" description="Glycosyltransferase 2-like" evidence="3">
    <location>
        <begin position="5"/>
        <end position="136"/>
    </location>
</feature>
<evidence type="ECO:0000313" key="5">
    <source>
        <dbReference type="Proteomes" id="UP000482295"/>
    </source>
</evidence>
<comment type="caution">
    <text evidence="4">The sequence shown here is derived from an EMBL/GenBank/DDBJ whole genome shotgun (WGS) entry which is preliminary data.</text>
</comment>
<name>A0A7C9LT91_9BACT</name>
<dbReference type="InterPro" id="IPR001173">
    <property type="entry name" value="Glyco_trans_2-like"/>
</dbReference>
<evidence type="ECO:0000259" key="3">
    <source>
        <dbReference type="Pfam" id="PF00535"/>
    </source>
</evidence>
<dbReference type="CDD" id="cd00761">
    <property type="entry name" value="Glyco_tranf_GTA_type"/>
    <property type="match status" value="1"/>
</dbReference>
<evidence type="ECO:0000313" key="4">
    <source>
        <dbReference type="EMBL" id="MUL28761.1"/>
    </source>
</evidence>
<reference evidence="4 5" key="1">
    <citation type="submission" date="2019-09" db="EMBL/GenBank/DDBJ databases">
        <title>Prevotella A2879 sp. nov., isolated from an abscess of a patient.</title>
        <authorList>
            <person name="Buhl M."/>
            <person name="Oberhettinger P."/>
        </authorList>
    </citation>
    <scope>NUCLEOTIDE SEQUENCE [LARGE SCALE GENOMIC DNA]</scope>
    <source>
        <strain evidence="4 5">A2879</strain>
    </source>
</reference>
<accession>A0A7C9LT91</accession>
<gene>
    <name evidence="4" type="ORF">F0475_10725</name>
</gene>
<dbReference type="InterPro" id="IPR029044">
    <property type="entry name" value="Nucleotide-diphossugar_trans"/>
</dbReference>
<dbReference type="Gene3D" id="3.90.550.10">
    <property type="entry name" value="Spore Coat Polysaccharide Biosynthesis Protein SpsA, Chain A"/>
    <property type="match status" value="1"/>
</dbReference>
<keyword evidence="5" id="KW-1185">Reference proteome</keyword>
<dbReference type="Pfam" id="PF00535">
    <property type="entry name" value="Glycos_transf_2"/>
    <property type="match status" value="1"/>
</dbReference>
<dbReference type="GO" id="GO:0016758">
    <property type="term" value="F:hexosyltransferase activity"/>
    <property type="evidence" value="ECO:0007669"/>
    <property type="project" value="UniProtKB-ARBA"/>
</dbReference>
<keyword evidence="2 4" id="KW-0808">Transferase</keyword>
<dbReference type="PANTHER" id="PTHR22916:SF51">
    <property type="entry name" value="GLYCOSYLTRANSFERASE EPSH-RELATED"/>
    <property type="match status" value="1"/>
</dbReference>
<keyword evidence="1" id="KW-0328">Glycosyltransferase</keyword>
<dbReference type="AlphaFoldDB" id="A0A7C9LT91"/>
<dbReference type="SUPFAM" id="SSF53448">
    <property type="entry name" value="Nucleotide-diphospho-sugar transferases"/>
    <property type="match status" value="1"/>
</dbReference>
<dbReference type="EMBL" id="VVIQ01000014">
    <property type="protein sequence ID" value="MUL28761.1"/>
    <property type="molecule type" value="Genomic_DNA"/>
</dbReference>
<evidence type="ECO:0000256" key="2">
    <source>
        <dbReference type="ARBA" id="ARBA00022679"/>
    </source>
</evidence>
<evidence type="ECO:0000256" key="1">
    <source>
        <dbReference type="ARBA" id="ARBA00022676"/>
    </source>
</evidence>
<proteinExistence type="predicted"/>